<organism evidence="1 2">
    <name type="scientific">Mucor flavus</name>
    <dbReference type="NCBI Taxonomy" id="439312"/>
    <lineage>
        <taxon>Eukaryota</taxon>
        <taxon>Fungi</taxon>
        <taxon>Fungi incertae sedis</taxon>
        <taxon>Mucoromycota</taxon>
        <taxon>Mucoromycotina</taxon>
        <taxon>Mucoromycetes</taxon>
        <taxon>Mucorales</taxon>
        <taxon>Mucorineae</taxon>
        <taxon>Mucoraceae</taxon>
        <taxon>Mucor</taxon>
    </lineage>
</organism>
<reference evidence="1 2" key="1">
    <citation type="submission" date="2024-04" db="EMBL/GenBank/DDBJ databases">
        <title>genome sequences of Mucor flavus KT1a and Helicostylum pulchrum KT1b strains isolated from the surface of a dry-aged beef.</title>
        <authorList>
            <person name="Toyotome T."/>
            <person name="Hosono M."/>
            <person name="Torimaru M."/>
            <person name="Fukuda K."/>
            <person name="Mikami N."/>
        </authorList>
    </citation>
    <scope>NUCLEOTIDE SEQUENCE [LARGE SCALE GENOMIC DNA]</scope>
    <source>
        <strain evidence="1 2">KT1a</strain>
    </source>
</reference>
<accession>A0ABP9Z719</accession>
<comment type="caution">
    <text evidence="1">The sequence shown here is derived from an EMBL/GenBank/DDBJ whole genome shotgun (WGS) entry which is preliminary data.</text>
</comment>
<proteinExistence type="predicted"/>
<dbReference type="EMBL" id="BAABUK010000023">
    <property type="protein sequence ID" value="GAA5814926.1"/>
    <property type="molecule type" value="Genomic_DNA"/>
</dbReference>
<keyword evidence="2" id="KW-1185">Reference proteome</keyword>
<name>A0ABP9Z719_9FUNG</name>
<protein>
    <submittedName>
        <fullName evidence="1">Uncharacterized protein</fullName>
    </submittedName>
</protein>
<evidence type="ECO:0000313" key="2">
    <source>
        <dbReference type="Proteomes" id="UP001473302"/>
    </source>
</evidence>
<gene>
    <name evidence="1" type="ORF">MFLAVUS_008429</name>
</gene>
<sequence>MEVDQDTYPVEMVTDFNIRKDTKPPEKEIKIITEKPKEVSSNEENRNIYQHYKDVEKELLLDLVINHGMSASKLNIKTRIAQIWVKEGSGRSVG</sequence>
<evidence type="ECO:0000313" key="1">
    <source>
        <dbReference type="EMBL" id="GAA5814926.1"/>
    </source>
</evidence>
<dbReference type="Proteomes" id="UP001473302">
    <property type="component" value="Unassembled WGS sequence"/>
</dbReference>